<feature type="transmembrane region" description="Helical" evidence="3">
    <location>
        <begin position="21"/>
        <end position="38"/>
    </location>
</feature>
<feature type="region of interest" description="Disordered" evidence="2">
    <location>
        <begin position="42"/>
        <end position="74"/>
    </location>
</feature>
<organism evidence="4 5">
    <name type="scientific">Actinacidiphila oryziradicis</name>
    <dbReference type="NCBI Taxonomy" id="2571141"/>
    <lineage>
        <taxon>Bacteria</taxon>
        <taxon>Bacillati</taxon>
        <taxon>Actinomycetota</taxon>
        <taxon>Actinomycetes</taxon>
        <taxon>Kitasatosporales</taxon>
        <taxon>Streptomycetaceae</taxon>
        <taxon>Actinacidiphila</taxon>
    </lineage>
</organism>
<sequence length="238" mass="24595">MKRTARQQRPPVRLTRRGRRVVAGGMTGVVLTGAGLLADGLRGSAGPPQPAAAVTAAEPVPSAAKPSGKPSPRPAAAVVRPLMPPAVPVPGPVRIRIRSIGVDAPLTNVGLDKNGWVQAPPPEDKNLAAWYRGSAVPGALGTSVIVGHVDNKAGPAVFYGLGALKKGNALEVRRRDGTTAVFTVYGIQVFAKDAFPAQRVYGGTGRAELRVITCGGVYTKARGYSGNVVVFARLVNGE</sequence>
<dbReference type="NCBIfam" id="NF033748">
    <property type="entry name" value="class_F_sortase"/>
    <property type="match status" value="1"/>
</dbReference>
<comment type="caution">
    <text evidence="4">The sequence shown here is derived from an EMBL/GenBank/DDBJ whole genome shotgun (WGS) entry which is preliminary data.</text>
</comment>
<dbReference type="GO" id="GO:0016787">
    <property type="term" value="F:hydrolase activity"/>
    <property type="evidence" value="ECO:0007669"/>
    <property type="project" value="UniProtKB-KW"/>
</dbReference>
<evidence type="ECO:0000256" key="1">
    <source>
        <dbReference type="ARBA" id="ARBA00022801"/>
    </source>
</evidence>
<evidence type="ECO:0000313" key="4">
    <source>
        <dbReference type="EMBL" id="TKA09282.1"/>
    </source>
</evidence>
<reference evidence="4 5" key="1">
    <citation type="submission" date="2019-04" db="EMBL/GenBank/DDBJ databases">
        <title>Streptomyces oryziradicis sp. nov., a novel actinomycete isolated from rhizosphere soil of rice (Oryza sativa L.).</title>
        <authorList>
            <person name="Li C."/>
        </authorList>
    </citation>
    <scope>NUCLEOTIDE SEQUENCE [LARGE SCALE GENOMIC DNA]</scope>
    <source>
        <strain evidence="4 5">NEAU-C40</strain>
    </source>
</reference>
<dbReference type="Proteomes" id="UP000305778">
    <property type="component" value="Unassembled WGS sequence"/>
</dbReference>
<dbReference type="Pfam" id="PF04203">
    <property type="entry name" value="Sortase"/>
    <property type="match status" value="1"/>
</dbReference>
<keyword evidence="3" id="KW-0812">Transmembrane</keyword>
<evidence type="ECO:0000256" key="2">
    <source>
        <dbReference type="SAM" id="MobiDB-lite"/>
    </source>
</evidence>
<dbReference type="EMBL" id="SUMC01000023">
    <property type="protein sequence ID" value="TKA09282.1"/>
    <property type="molecule type" value="Genomic_DNA"/>
</dbReference>
<keyword evidence="5" id="KW-1185">Reference proteome</keyword>
<dbReference type="Gene3D" id="2.40.260.10">
    <property type="entry name" value="Sortase"/>
    <property type="match status" value="1"/>
</dbReference>
<keyword evidence="3" id="KW-0472">Membrane</keyword>
<gene>
    <name evidence="4" type="ORF">FCI23_23320</name>
</gene>
<evidence type="ECO:0000313" key="5">
    <source>
        <dbReference type="Proteomes" id="UP000305778"/>
    </source>
</evidence>
<keyword evidence="1" id="KW-0378">Hydrolase</keyword>
<dbReference type="InterPro" id="IPR005754">
    <property type="entry name" value="Sortase"/>
</dbReference>
<dbReference type="InterPro" id="IPR042001">
    <property type="entry name" value="Sortase_F"/>
</dbReference>
<dbReference type="RefSeq" id="WP_136725889.1">
    <property type="nucleotide sequence ID" value="NZ_SUMC01000023.1"/>
</dbReference>
<accession>A0A4U0SI80</accession>
<dbReference type="OrthoDB" id="525039at2"/>
<dbReference type="CDD" id="cd05829">
    <property type="entry name" value="Sortase_F"/>
    <property type="match status" value="1"/>
</dbReference>
<dbReference type="AlphaFoldDB" id="A0A4U0SI80"/>
<dbReference type="InterPro" id="IPR023365">
    <property type="entry name" value="Sortase_dom-sf"/>
</dbReference>
<feature type="compositionally biased region" description="Low complexity" evidence="2">
    <location>
        <begin position="51"/>
        <end position="74"/>
    </location>
</feature>
<name>A0A4U0SI80_9ACTN</name>
<protein>
    <submittedName>
        <fullName evidence="4">Class F sortase</fullName>
    </submittedName>
</protein>
<evidence type="ECO:0000256" key="3">
    <source>
        <dbReference type="SAM" id="Phobius"/>
    </source>
</evidence>
<keyword evidence="3" id="KW-1133">Transmembrane helix</keyword>
<proteinExistence type="predicted"/>
<dbReference type="SUPFAM" id="SSF63817">
    <property type="entry name" value="Sortase"/>
    <property type="match status" value="1"/>
</dbReference>